<dbReference type="PANTHER" id="PTHR35174">
    <property type="entry name" value="BLL7171 PROTEIN-RELATED"/>
    <property type="match status" value="1"/>
</dbReference>
<evidence type="ECO:0000313" key="3">
    <source>
        <dbReference type="Proteomes" id="UP000032748"/>
    </source>
</evidence>
<keyword evidence="2" id="KW-0413">Isomerase</keyword>
<dbReference type="Gene3D" id="3.10.450.50">
    <property type="match status" value="1"/>
</dbReference>
<dbReference type="Proteomes" id="UP000032748">
    <property type="component" value="Chromosome"/>
</dbReference>
<dbReference type="InterPro" id="IPR037401">
    <property type="entry name" value="SnoaL-like"/>
</dbReference>
<dbReference type="PANTHER" id="PTHR35174:SF3">
    <property type="entry name" value="BLL7171 PROTEIN"/>
    <property type="match status" value="1"/>
</dbReference>
<dbReference type="Pfam" id="PF13474">
    <property type="entry name" value="SnoaL_3"/>
    <property type="match status" value="1"/>
</dbReference>
<accession>A0A0D5XVG1</accession>
<dbReference type="SUPFAM" id="SSF54427">
    <property type="entry name" value="NTF2-like"/>
    <property type="match status" value="1"/>
</dbReference>
<dbReference type="InterPro" id="IPR032710">
    <property type="entry name" value="NTF2-like_dom_sf"/>
</dbReference>
<protein>
    <submittedName>
        <fullName evidence="2">Ketosteroid isomerase</fullName>
    </submittedName>
</protein>
<organism evidence="2 3">
    <name type="scientific">Pseudomonas chlororaphis</name>
    <dbReference type="NCBI Taxonomy" id="587753"/>
    <lineage>
        <taxon>Bacteria</taxon>
        <taxon>Pseudomonadati</taxon>
        <taxon>Pseudomonadota</taxon>
        <taxon>Gammaproteobacteria</taxon>
        <taxon>Pseudomonadales</taxon>
        <taxon>Pseudomonadaceae</taxon>
        <taxon>Pseudomonas</taxon>
    </lineage>
</organism>
<dbReference type="RefSeq" id="WP_045881732.1">
    <property type="nucleotide sequence ID" value="NZ_CP011110.1"/>
</dbReference>
<proteinExistence type="predicted"/>
<dbReference type="KEGG" id="pcz:PCL1606_16180"/>
<dbReference type="InterPro" id="IPR011944">
    <property type="entry name" value="Steroid_delta5-4_isomerase"/>
</dbReference>
<evidence type="ECO:0000313" key="2">
    <source>
        <dbReference type="EMBL" id="AKA23073.1"/>
    </source>
</evidence>
<dbReference type="PATRIC" id="fig|587753.10.peg.1608"/>
<feature type="domain" description="SnoaL-like" evidence="1">
    <location>
        <begin position="12"/>
        <end position="133"/>
    </location>
</feature>
<dbReference type="GO" id="GO:0016853">
    <property type="term" value="F:isomerase activity"/>
    <property type="evidence" value="ECO:0007669"/>
    <property type="project" value="UniProtKB-KW"/>
</dbReference>
<reference evidence="2 3" key="1">
    <citation type="journal article" date="2015" name="Mol. Plant Microbe Interact.">
        <title>Comparative Genomic Analysis of Pseudomonas chlororaphis PCL1606 Reveals New Insight into Antifungal Compounds Involved in Biocontrol.</title>
        <authorList>
            <person name="Calderon C.E."/>
            <person name="Ramos C."/>
            <person name="de Vicente A."/>
            <person name="Cazorla F.M."/>
        </authorList>
    </citation>
    <scope>NUCLEOTIDE SEQUENCE [LARGE SCALE GENOMIC DNA]</scope>
    <source>
        <strain evidence="2 3">PCL1606</strain>
    </source>
</reference>
<name>A0A0D5XVG1_9PSED</name>
<gene>
    <name evidence="2" type="ORF">PCL1606_16180</name>
</gene>
<sequence length="146" mass="16321">MNSNSSTTDSEIRHLIDAWRQAVMAKDIERIVSFYADDITAFDAVAALQFKGKEAYRAHWKACMEFCPGPGIFDFEQLQVVGSGDSAFAHWLAHCGGTDDKGETKACWMRVTAGYQRLGGQWKVVHEHWSAPFDMQSGTALFDLQP</sequence>
<evidence type="ECO:0000259" key="1">
    <source>
        <dbReference type="Pfam" id="PF13474"/>
    </source>
</evidence>
<dbReference type="NCBIfam" id="TIGR02246">
    <property type="entry name" value="SgcJ/EcaC family oxidoreductase"/>
    <property type="match status" value="1"/>
</dbReference>
<dbReference type="OrthoDB" id="9812295at2"/>
<dbReference type="EMBL" id="CP011110">
    <property type="protein sequence ID" value="AKA23073.1"/>
    <property type="molecule type" value="Genomic_DNA"/>
</dbReference>
<dbReference type="AlphaFoldDB" id="A0A0D5XVG1"/>